<evidence type="ECO:0000313" key="4">
    <source>
        <dbReference type="EMBL" id="CCG80884.1"/>
    </source>
</evidence>
<dbReference type="STRING" id="1097556.R4X9I2"/>
<dbReference type="eggNOG" id="ENOG502S4G4">
    <property type="taxonomic scope" value="Eukaryota"/>
</dbReference>
<dbReference type="Proteomes" id="UP000013776">
    <property type="component" value="Unassembled WGS sequence"/>
</dbReference>
<reference evidence="4 5" key="1">
    <citation type="journal article" date="2013" name="MBio">
        <title>Genome sequencing of the plant pathogen Taphrina deformans, the causal agent of peach leaf curl.</title>
        <authorList>
            <person name="Cisse O.H."/>
            <person name="Almeida J.M.G.C.F."/>
            <person name="Fonseca A."/>
            <person name="Kumar A.A."/>
            <person name="Salojaervi J."/>
            <person name="Overmyer K."/>
            <person name="Hauser P.M."/>
            <person name="Pagni M."/>
        </authorList>
    </citation>
    <scope>NUCLEOTIDE SEQUENCE [LARGE SCALE GENOMIC DNA]</scope>
    <source>
        <strain evidence="5">PYCC 5710 / ATCC 11124 / CBS 356.35 / IMI 108563 / JCM 9778 / NBRC 8474</strain>
    </source>
</reference>
<evidence type="ECO:0000256" key="1">
    <source>
        <dbReference type="ARBA" id="ARBA00004123"/>
    </source>
</evidence>
<keyword evidence="2" id="KW-0539">Nucleus</keyword>
<organism evidence="4 5">
    <name type="scientific">Taphrina deformans (strain PYCC 5710 / ATCC 11124 / CBS 356.35 / IMI 108563 / JCM 9778 / NBRC 8474)</name>
    <name type="common">Peach leaf curl fungus</name>
    <name type="synonym">Lalaria deformans</name>
    <dbReference type="NCBI Taxonomy" id="1097556"/>
    <lineage>
        <taxon>Eukaryota</taxon>
        <taxon>Fungi</taxon>
        <taxon>Dikarya</taxon>
        <taxon>Ascomycota</taxon>
        <taxon>Taphrinomycotina</taxon>
        <taxon>Taphrinomycetes</taxon>
        <taxon>Taphrinales</taxon>
        <taxon>Taphrinaceae</taxon>
        <taxon>Taphrina</taxon>
    </lineage>
</organism>
<evidence type="ECO:0000313" key="5">
    <source>
        <dbReference type="Proteomes" id="UP000013776"/>
    </source>
</evidence>
<dbReference type="VEuPathDB" id="FungiDB:TAPDE_000536"/>
<gene>
    <name evidence="4" type="ORF">TAPDE_000536</name>
</gene>
<dbReference type="InterPro" id="IPR025151">
    <property type="entry name" value="ELYS_dom"/>
</dbReference>
<dbReference type="AlphaFoldDB" id="R4X9I2"/>
<sequence>MSSSFAATFSLDPSKFPYTKQCIATKRNARVSLQNQLFFDLVLAEVARIPESSRLYPPRNTTDLRNLHEAIEGCAVDLLKKQCCIYYILRDWDTHTEYAEEQLIPQTYCALMDSYWYLDNQKNKEALNSLLTPGLTPNFATKIMSTFERAGDHSMLVTYVQTMQNPLDTEEKTRAYLKALMRVDVSRALFFTRTTTVAPRQSLFNEVVDHAKTTKEGVDTLARFPFDVSEGQWAFENLSRTPGPGMEALIVRLTMMGDTSAVIKLREKHGGGKPDLNNALKESLHSAEAKLLQRS</sequence>
<comment type="caution">
    <text evidence="4">The sequence shown here is derived from an EMBL/GenBank/DDBJ whole genome shotgun (WGS) entry which is preliminary data.</text>
</comment>
<evidence type="ECO:0000256" key="2">
    <source>
        <dbReference type="ARBA" id="ARBA00023242"/>
    </source>
</evidence>
<name>R4X9I2_TAPDE</name>
<proteinExistence type="predicted"/>
<dbReference type="GO" id="GO:0005634">
    <property type="term" value="C:nucleus"/>
    <property type="evidence" value="ECO:0007669"/>
    <property type="project" value="UniProtKB-SubCell"/>
</dbReference>
<dbReference type="EMBL" id="CAHR02000018">
    <property type="protein sequence ID" value="CCG80884.1"/>
    <property type="molecule type" value="Genomic_DNA"/>
</dbReference>
<evidence type="ECO:0000259" key="3">
    <source>
        <dbReference type="Pfam" id="PF13934"/>
    </source>
</evidence>
<dbReference type="OrthoDB" id="20729at2759"/>
<feature type="domain" description="ELYS-like" evidence="3">
    <location>
        <begin position="36"/>
        <end position="240"/>
    </location>
</feature>
<accession>R4X9I2</accession>
<keyword evidence="5" id="KW-1185">Reference proteome</keyword>
<protein>
    <recommendedName>
        <fullName evidence="3">ELYS-like domain-containing protein</fullName>
    </recommendedName>
</protein>
<dbReference type="Pfam" id="PF13934">
    <property type="entry name" value="ELYS"/>
    <property type="match status" value="1"/>
</dbReference>
<comment type="subcellular location">
    <subcellularLocation>
        <location evidence="1">Nucleus</location>
    </subcellularLocation>
</comment>